<proteinExistence type="predicted"/>
<protein>
    <submittedName>
        <fullName evidence="1">RNA polymerase sigma factor</fullName>
    </submittedName>
</protein>
<reference evidence="1 2" key="1">
    <citation type="submission" date="2024-11" db="EMBL/GenBank/DDBJ databases">
        <title>The Natural Products Discovery Center: Release of the First 8490 Sequenced Strains for Exploring Actinobacteria Biosynthetic Diversity.</title>
        <authorList>
            <person name="Kalkreuter E."/>
            <person name="Kautsar S.A."/>
            <person name="Yang D."/>
            <person name="Bader C.D."/>
            <person name="Teijaro C.N."/>
            <person name="Fluegel L."/>
            <person name="Davis C.M."/>
            <person name="Simpson J.R."/>
            <person name="Lauterbach L."/>
            <person name="Steele A.D."/>
            <person name="Gui C."/>
            <person name="Meng S."/>
            <person name="Li G."/>
            <person name="Viehrig K."/>
            <person name="Ye F."/>
            <person name="Su P."/>
            <person name="Kiefer A.F."/>
            <person name="Nichols A."/>
            <person name="Cepeda A.J."/>
            <person name="Yan W."/>
            <person name="Fan B."/>
            <person name="Jiang Y."/>
            <person name="Adhikari A."/>
            <person name="Zheng C.-J."/>
            <person name="Schuster L."/>
            <person name="Cowan T.M."/>
            <person name="Smanski M.J."/>
            <person name="Chevrette M.G."/>
            <person name="De Carvalho L.P.S."/>
            <person name="Shen B."/>
        </authorList>
    </citation>
    <scope>NUCLEOTIDE SEQUENCE [LARGE SCALE GENOMIC DNA]</scope>
    <source>
        <strain evidence="1 2">NPDC020863</strain>
    </source>
</reference>
<organism evidence="1 2">
    <name type="scientific">Streptomyces milbemycinicus</name>
    <dbReference type="NCBI Taxonomy" id="476552"/>
    <lineage>
        <taxon>Bacteria</taxon>
        <taxon>Bacillati</taxon>
        <taxon>Actinomycetota</taxon>
        <taxon>Actinomycetes</taxon>
        <taxon>Kitasatosporales</taxon>
        <taxon>Streptomycetaceae</taxon>
        <taxon>Streptomyces</taxon>
    </lineage>
</organism>
<evidence type="ECO:0000313" key="1">
    <source>
        <dbReference type="EMBL" id="MFK4264460.1"/>
    </source>
</evidence>
<dbReference type="EMBL" id="JBJDQH010000002">
    <property type="protein sequence ID" value="MFK4264460.1"/>
    <property type="molecule type" value="Genomic_DNA"/>
</dbReference>
<sequence length="218" mass="24519">MTDDCDLQTDLDSRIAKIECQQDVRDGWESLRDPLARYAHSILRSWIANGTIFSKVERLTRIRLYGAGELSGDPDAAAELSGLTVAVALNAFLMRMGQGNGWRPEGGSSLKTYFIGQCLICFPNEYRRWLREHRDGCLPASAHPDQEHFDVPGDAPGPERLAELHMEALKILEHAPLRTRTVLAFTAVGYSQREIAGHLSTTPKGVEKLLHRYRKSYR</sequence>
<name>A0ABW8LIA8_9ACTN</name>
<keyword evidence="2" id="KW-1185">Reference proteome</keyword>
<dbReference type="RefSeq" id="WP_358632782.1">
    <property type="nucleotide sequence ID" value="NZ_JBFACG010000003.1"/>
</dbReference>
<accession>A0ABW8LIA8</accession>
<comment type="caution">
    <text evidence="1">The sequence shown here is derived from an EMBL/GenBank/DDBJ whole genome shotgun (WGS) entry which is preliminary data.</text>
</comment>
<dbReference type="Proteomes" id="UP001620295">
    <property type="component" value="Unassembled WGS sequence"/>
</dbReference>
<gene>
    <name evidence="1" type="ORF">ACI2L5_05910</name>
</gene>
<evidence type="ECO:0000313" key="2">
    <source>
        <dbReference type="Proteomes" id="UP001620295"/>
    </source>
</evidence>